<dbReference type="PROSITE" id="PS00893">
    <property type="entry name" value="NUDIX_BOX"/>
    <property type="match status" value="1"/>
</dbReference>
<dbReference type="Pfam" id="PF00293">
    <property type="entry name" value="NUDIX"/>
    <property type="match status" value="1"/>
</dbReference>
<dbReference type="AlphaFoldDB" id="C6WG46"/>
<dbReference type="InterPro" id="IPR020084">
    <property type="entry name" value="NUDIX_hydrolase_CS"/>
</dbReference>
<proteinExistence type="inferred from homology"/>
<dbReference type="GO" id="GO:0004081">
    <property type="term" value="F:bis(5'-nucleosyl)-tetraphosphatase (asymmetrical) activity"/>
    <property type="evidence" value="ECO:0007669"/>
    <property type="project" value="TreeGrafter"/>
</dbReference>
<comment type="similarity">
    <text evidence="1 3">Belongs to the Nudix hydrolase family.</text>
</comment>
<dbReference type="InterPro" id="IPR000086">
    <property type="entry name" value="NUDIX_hydrolase_dom"/>
</dbReference>
<dbReference type="STRING" id="446462.Amir_6003"/>
<dbReference type="GO" id="GO:0006754">
    <property type="term" value="P:ATP biosynthetic process"/>
    <property type="evidence" value="ECO:0007669"/>
    <property type="project" value="TreeGrafter"/>
</dbReference>
<dbReference type="SUPFAM" id="SSF53254">
    <property type="entry name" value="Phosphoglycerate mutase-like"/>
    <property type="match status" value="1"/>
</dbReference>
<dbReference type="CDD" id="cd03673">
    <property type="entry name" value="NUDIX_Ap6A_hydrolase"/>
    <property type="match status" value="1"/>
</dbReference>
<dbReference type="CDD" id="cd07067">
    <property type="entry name" value="HP_PGM_like"/>
    <property type="match status" value="1"/>
</dbReference>
<dbReference type="EMBL" id="CP001630">
    <property type="protein sequence ID" value="ACU39810.1"/>
    <property type="molecule type" value="Genomic_DNA"/>
</dbReference>
<organism evidence="5 6">
    <name type="scientific">Actinosynnema mirum (strain ATCC 29888 / DSM 43827 / JCM 3225 / NBRC 14064 / NCIMB 13271 / NRRL B-12336 / IMRU 3971 / 101)</name>
    <dbReference type="NCBI Taxonomy" id="446462"/>
    <lineage>
        <taxon>Bacteria</taxon>
        <taxon>Bacillati</taxon>
        <taxon>Actinomycetota</taxon>
        <taxon>Actinomycetes</taxon>
        <taxon>Pseudonocardiales</taxon>
        <taxon>Pseudonocardiaceae</taxon>
        <taxon>Actinosynnema</taxon>
    </lineage>
</organism>
<keyword evidence="6" id="KW-1185">Reference proteome</keyword>
<dbReference type="SUPFAM" id="SSF55811">
    <property type="entry name" value="Nudix"/>
    <property type="match status" value="1"/>
</dbReference>
<dbReference type="PANTHER" id="PTHR21340">
    <property type="entry name" value="DIADENOSINE 5,5-P1,P4-TETRAPHOSPHATE PYROPHOSPHOHYDROLASE MUTT"/>
    <property type="match status" value="1"/>
</dbReference>
<evidence type="ECO:0000256" key="3">
    <source>
        <dbReference type="RuleBase" id="RU003476"/>
    </source>
</evidence>
<dbReference type="PROSITE" id="PS51462">
    <property type="entry name" value="NUDIX"/>
    <property type="match status" value="1"/>
</dbReference>
<gene>
    <name evidence="5" type="ordered locus">Amir_6003</name>
</gene>
<dbReference type="KEGG" id="ami:Amir_6003"/>
<dbReference type="PRINTS" id="PR00502">
    <property type="entry name" value="NUDIXFAMILY"/>
</dbReference>
<dbReference type="eggNOG" id="COG1051">
    <property type="taxonomic scope" value="Bacteria"/>
</dbReference>
<reference evidence="5 6" key="1">
    <citation type="journal article" date="2009" name="Stand. Genomic Sci.">
        <title>Complete genome sequence of Actinosynnema mirum type strain (101).</title>
        <authorList>
            <person name="Land M."/>
            <person name="Lapidus A."/>
            <person name="Mayilraj S."/>
            <person name="Chen F."/>
            <person name="Copeland A."/>
            <person name="Del Rio T.G."/>
            <person name="Nolan M."/>
            <person name="Lucas S."/>
            <person name="Tice H."/>
            <person name="Cheng J.F."/>
            <person name="Chertkov O."/>
            <person name="Bruce D."/>
            <person name="Goodwin L."/>
            <person name="Pitluck S."/>
            <person name="Rohde M."/>
            <person name="Goker M."/>
            <person name="Pati A."/>
            <person name="Ivanova N."/>
            <person name="Mavromatis K."/>
            <person name="Chen A."/>
            <person name="Palaniappan K."/>
            <person name="Hauser L."/>
            <person name="Chang Y.J."/>
            <person name="Jeffries C.C."/>
            <person name="Brettin T."/>
            <person name="Detter J.C."/>
            <person name="Han C."/>
            <person name="Chain P."/>
            <person name="Tindall B.J."/>
            <person name="Bristow J."/>
            <person name="Eisen J.A."/>
            <person name="Markowitz V."/>
            <person name="Hugenholtz P."/>
            <person name="Kyrpides N.C."/>
            <person name="Klenk H.P."/>
        </authorList>
    </citation>
    <scope>NUCLEOTIDE SEQUENCE [LARGE SCALE GENOMIC DNA]</scope>
    <source>
        <strain evidence="6">ATCC 29888 / DSM 43827 / JCM 3225 / NBRC 14064 / NCIMB 13271 / NRRL B-12336 / IMRU 3971 / 101</strain>
    </source>
</reference>
<dbReference type="PANTHER" id="PTHR21340:SF0">
    <property type="entry name" value="BIS(5'-NUCLEOSYL)-TETRAPHOSPHATASE [ASYMMETRICAL]"/>
    <property type="match status" value="1"/>
</dbReference>
<evidence type="ECO:0000256" key="1">
    <source>
        <dbReference type="ARBA" id="ARBA00005582"/>
    </source>
</evidence>
<sequence>MADEVRPVIRAAGAVLRDGDLVAVVHRPRYDDWSLPKGKLDRGEAAPAAAVREVFEETGFRAVLGPYLKAVRYAVDGVPKVVDYYAADVVAGSFAPNEEVDELRWLSPAEAAGLVSRDEDRSVLAAFTALPGGLRTLLLVRHAKAGKREHWSGDDDLRPLSAAGWRQAEALRGVLPLWGAARVHAAPRLRCEQTVRAVADDLGVAVRSEPALSEEGYWPDRDAAVARVARLLEEDGGVPVVSSQGGVIPDLVEALAALGGVALEEGRTPSKKGSAWVLSFRPGAPGWSTSDPVSRWPRLAAAHYLPTALGKPLS</sequence>
<feature type="domain" description="Nudix hydrolase" evidence="4">
    <location>
        <begin position="7"/>
        <end position="128"/>
    </location>
</feature>
<dbReference type="InterPro" id="IPR051325">
    <property type="entry name" value="Nudix_hydrolase_domain"/>
</dbReference>
<dbReference type="SMART" id="SM00855">
    <property type="entry name" value="PGAM"/>
    <property type="match status" value="1"/>
</dbReference>
<dbReference type="eggNOG" id="COG0406">
    <property type="taxonomic scope" value="Bacteria"/>
</dbReference>
<dbReference type="InterPro" id="IPR013078">
    <property type="entry name" value="His_Pase_superF_clade-1"/>
</dbReference>
<dbReference type="Pfam" id="PF00300">
    <property type="entry name" value="His_Phos_1"/>
    <property type="match status" value="1"/>
</dbReference>
<dbReference type="Gene3D" id="3.40.50.1240">
    <property type="entry name" value="Phosphoglycerate mutase-like"/>
    <property type="match status" value="1"/>
</dbReference>
<dbReference type="Proteomes" id="UP000002213">
    <property type="component" value="Chromosome"/>
</dbReference>
<name>C6WG46_ACTMD</name>
<protein>
    <submittedName>
        <fullName evidence="5">NUDIX hydrolase</fullName>
    </submittedName>
</protein>
<keyword evidence="2 3" id="KW-0378">Hydrolase</keyword>
<accession>C6WG46</accession>
<dbReference type="InterPro" id="IPR015797">
    <property type="entry name" value="NUDIX_hydrolase-like_dom_sf"/>
</dbReference>
<dbReference type="GO" id="GO:0006167">
    <property type="term" value="P:AMP biosynthetic process"/>
    <property type="evidence" value="ECO:0007669"/>
    <property type="project" value="TreeGrafter"/>
</dbReference>
<dbReference type="Gene3D" id="3.90.79.10">
    <property type="entry name" value="Nucleoside Triphosphate Pyrophosphohydrolase"/>
    <property type="match status" value="1"/>
</dbReference>
<dbReference type="InterPro" id="IPR020476">
    <property type="entry name" value="Nudix_hydrolase"/>
</dbReference>
<evidence type="ECO:0000313" key="5">
    <source>
        <dbReference type="EMBL" id="ACU39810.1"/>
    </source>
</evidence>
<evidence type="ECO:0000259" key="4">
    <source>
        <dbReference type="PROSITE" id="PS51462"/>
    </source>
</evidence>
<evidence type="ECO:0000256" key="2">
    <source>
        <dbReference type="ARBA" id="ARBA00022801"/>
    </source>
</evidence>
<evidence type="ECO:0000313" key="6">
    <source>
        <dbReference type="Proteomes" id="UP000002213"/>
    </source>
</evidence>
<dbReference type="HOGENOM" id="CLU_048989_0_0_11"/>
<dbReference type="InterPro" id="IPR029033">
    <property type="entry name" value="His_PPase_superfam"/>
</dbReference>